<dbReference type="Proteomes" id="UP000728032">
    <property type="component" value="Unassembled WGS sequence"/>
</dbReference>
<feature type="signal peptide" evidence="1">
    <location>
        <begin position="1"/>
        <end position="20"/>
    </location>
</feature>
<evidence type="ECO:0000313" key="2">
    <source>
        <dbReference type="EMBL" id="CAD7661855.1"/>
    </source>
</evidence>
<protein>
    <submittedName>
        <fullName evidence="2">Uncharacterized protein</fullName>
    </submittedName>
</protein>
<name>A0A7R9QYP7_9ACAR</name>
<dbReference type="EMBL" id="CAJPVJ010025309">
    <property type="protein sequence ID" value="CAG2178991.1"/>
    <property type="molecule type" value="Genomic_DNA"/>
</dbReference>
<dbReference type="EMBL" id="OC940134">
    <property type="protein sequence ID" value="CAD7661855.1"/>
    <property type="molecule type" value="Genomic_DNA"/>
</dbReference>
<proteinExistence type="predicted"/>
<accession>A0A7R9QYP7</accession>
<keyword evidence="1" id="KW-0732">Signal</keyword>
<reference evidence="2" key="1">
    <citation type="submission" date="2020-11" db="EMBL/GenBank/DDBJ databases">
        <authorList>
            <person name="Tran Van P."/>
        </authorList>
    </citation>
    <scope>NUCLEOTIDE SEQUENCE</scope>
</reference>
<feature type="non-terminal residue" evidence="2">
    <location>
        <position position="1"/>
    </location>
</feature>
<feature type="chain" id="PRO_5036211987" evidence="1">
    <location>
        <begin position="21"/>
        <end position="244"/>
    </location>
</feature>
<organism evidence="2">
    <name type="scientific">Oppiella nova</name>
    <dbReference type="NCBI Taxonomy" id="334625"/>
    <lineage>
        <taxon>Eukaryota</taxon>
        <taxon>Metazoa</taxon>
        <taxon>Ecdysozoa</taxon>
        <taxon>Arthropoda</taxon>
        <taxon>Chelicerata</taxon>
        <taxon>Arachnida</taxon>
        <taxon>Acari</taxon>
        <taxon>Acariformes</taxon>
        <taxon>Sarcoptiformes</taxon>
        <taxon>Oribatida</taxon>
        <taxon>Brachypylina</taxon>
        <taxon>Oppioidea</taxon>
        <taxon>Oppiidae</taxon>
        <taxon>Oppiella</taxon>
    </lineage>
</organism>
<keyword evidence="3" id="KW-1185">Reference proteome</keyword>
<evidence type="ECO:0000313" key="3">
    <source>
        <dbReference type="Proteomes" id="UP000728032"/>
    </source>
</evidence>
<dbReference type="AlphaFoldDB" id="A0A7R9QYP7"/>
<evidence type="ECO:0000256" key="1">
    <source>
        <dbReference type="SAM" id="SignalP"/>
    </source>
</evidence>
<gene>
    <name evidence="2" type="ORF">ONB1V03_LOCUS18415</name>
</gene>
<sequence length="244" mass="28094">MVTNLTIVLCLLLWATISLQDMPIGVDSSLKAQVCDSNVINDEKLQKMIACDQNWAKQQKPISTDYYQESSKCMVNNSAIEPAKFNVKVYMNMVQLVRLCGTYNAKCYKTMQDNYKDKMIPVNNLRNVLSCDTSSEFQEELDPKIKAKMCDPHVISDEKMDQMHKCDHQFHQKWEPTFKKLGEQVAGCAQKSHSFVAKFGKLHNEQHRHEVLDTCDANYAKCRHEAEKQIHDKLIRDSKTINVS</sequence>